<comment type="catalytic activity">
    <reaction evidence="10 12">
        <text>O-phospho-L-seryl-[protein] + H2O = L-seryl-[protein] + phosphate</text>
        <dbReference type="Rhea" id="RHEA:20629"/>
        <dbReference type="Rhea" id="RHEA-COMP:9863"/>
        <dbReference type="Rhea" id="RHEA-COMP:11604"/>
        <dbReference type="ChEBI" id="CHEBI:15377"/>
        <dbReference type="ChEBI" id="CHEBI:29999"/>
        <dbReference type="ChEBI" id="CHEBI:43474"/>
        <dbReference type="ChEBI" id="CHEBI:83421"/>
        <dbReference type="EC" id="3.1.3.16"/>
    </reaction>
</comment>
<evidence type="ECO:0000256" key="5">
    <source>
        <dbReference type="ARBA" id="ARBA00017215"/>
    </source>
</evidence>
<keyword evidence="14" id="KW-1185">Reference proteome</keyword>
<dbReference type="GO" id="GO:0008420">
    <property type="term" value="F:RNA polymerase II CTD heptapeptide repeat phosphatase activity"/>
    <property type="evidence" value="ECO:0007669"/>
    <property type="project" value="UniProtKB-ARBA"/>
</dbReference>
<accession>A0AAV5RK96</accession>
<dbReference type="Pfam" id="PF04722">
    <property type="entry name" value="Ssu72"/>
    <property type="match status" value="1"/>
</dbReference>
<dbReference type="AlphaFoldDB" id="A0AAV5RK96"/>
<keyword evidence="9 12" id="KW-0539">Nucleus</keyword>
<dbReference type="EMBL" id="BTGC01000003">
    <property type="protein sequence ID" value="GMM51041.1"/>
    <property type="molecule type" value="Genomic_DNA"/>
</dbReference>
<evidence type="ECO:0000256" key="9">
    <source>
        <dbReference type="ARBA" id="ARBA00023242"/>
    </source>
</evidence>
<evidence type="ECO:0000256" key="8">
    <source>
        <dbReference type="ARBA" id="ARBA00022912"/>
    </source>
</evidence>
<gene>
    <name evidence="13" type="ORF">DASB73_019990</name>
</gene>
<dbReference type="FunFam" id="3.40.50.2300:FF:000039">
    <property type="entry name" value="RNA polymerase II subunit A C-terminal domain phosphatase"/>
    <property type="match status" value="1"/>
</dbReference>
<dbReference type="Gene3D" id="3.40.50.2300">
    <property type="match status" value="2"/>
</dbReference>
<evidence type="ECO:0000256" key="12">
    <source>
        <dbReference type="RuleBase" id="RU369031"/>
    </source>
</evidence>
<keyword evidence="7 12" id="KW-0378">Hydrolase</keyword>
<evidence type="ECO:0000256" key="7">
    <source>
        <dbReference type="ARBA" id="ARBA00022801"/>
    </source>
</evidence>
<comment type="function">
    <text evidence="1 12">Processively dephosphorylates Ser-5 of the heptad repeats YSPTSPS in the C-terminal domain of the largest RNA polymerase II subunit (RPB1).</text>
</comment>
<evidence type="ECO:0000256" key="4">
    <source>
        <dbReference type="ARBA" id="ARBA00013081"/>
    </source>
</evidence>
<dbReference type="EC" id="3.1.3.16" evidence="4 12"/>
<evidence type="ECO:0000313" key="14">
    <source>
        <dbReference type="Proteomes" id="UP001362899"/>
    </source>
</evidence>
<comment type="subcellular location">
    <subcellularLocation>
        <location evidence="2 12">Nucleus</location>
    </subcellularLocation>
</comment>
<keyword evidence="6 12" id="KW-0507">mRNA processing</keyword>
<evidence type="ECO:0000256" key="11">
    <source>
        <dbReference type="ARBA" id="ARBA00048336"/>
    </source>
</evidence>
<dbReference type="PANTHER" id="PTHR20383">
    <property type="entry name" value="RNA POLYMERASE II SUBUNIT A C-TERMINAL DOMAIN PHOSPHATASE"/>
    <property type="match status" value="1"/>
</dbReference>
<evidence type="ECO:0000256" key="1">
    <source>
        <dbReference type="ARBA" id="ARBA00002497"/>
    </source>
</evidence>
<protein>
    <recommendedName>
        <fullName evidence="5 12">RNA polymerase II subunit A C-terminal domain phosphatase SSU72</fullName>
        <shortName evidence="12">CTD phosphatase SSU72</shortName>
        <ecNumber evidence="4 12">3.1.3.16</ecNumber>
    </recommendedName>
</protein>
<dbReference type="GO" id="GO:0005847">
    <property type="term" value="C:mRNA cleavage and polyadenylation specificity factor complex"/>
    <property type="evidence" value="ECO:0007669"/>
    <property type="project" value="UniProtKB-ARBA"/>
</dbReference>
<organism evidence="13 14">
    <name type="scientific">Starmerella bacillaris</name>
    <name type="common">Yeast</name>
    <name type="synonym">Candida zemplinina</name>
    <dbReference type="NCBI Taxonomy" id="1247836"/>
    <lineage>
        <taxon>Eukaryota</taxon>
        <taxon>Fungi</taxon>
        <taxon>Dikarya</taxon>
        <taxon>Ascomycota</taxon>
        <taxon>Saccharomycotina</taxon>
        <taxon>Dipodascomycetes</taxon>
        <taxon>Dipodascales</taxon>
        <taxon>Trichomonascaceae</taxon>
        <taxon>Starmerella</taxon>
    </lineage>
</organism>
<dbReference type="GO" id="GO:0031124">
    <property type="term" value="P:mRNA 3'-end processing"/>
    <property type="evidence" value="ECO:0007669"/>
    <property type="project" value="UniProtKB-ARBA"/>
</dbReference>
<keyword evidence="8 12" id="KW-0904">Protein phosphatase</keyword>
<evidence type="ECO:0000313" key="13">
    <source>
        <dbReference type="EMBL" id="GMM51041.1"/>
    </source>
</evidence>
<comment type="catalytic activity">
    <reaction evidence="11 12">
        <text>O-phospho-L-threonyl-[protein] + H2O = L-threonyl-[protein] + phosphate</text>
        <dbReference type="Rhea" id="RHEA:47004"/>
        <dbReference type="Rhea" id="RHEA-COMP:11060"/>
        <dbReference type="Rhea" id="RHEA-COMP:11605"/>
        <dbReference type="ChEBI" id="CHEBI:15377"/>
        <dbReference type="ChEBI" id="CHEBI:30013"/>
        <dbReference type="ChEBI" id="CHEBI:43474"/>
        <dbReference type="ChEBI" id="CHEBI:61977"/>
        <dbReference type="EC" id="3.1.3.16"/>
    </reaction>
</comment>
<reference evidence="13 14" key="1">
    <citation type="journal article" date="2023" name="Elife">
        <title>Identification of key yeast species and microbe-microbe interactions impacting larval growth of Drosophila in the wild.</title>
        <authorList>
            <person name="Mure A."/>
            <person name="Sugiura Y."/>
            <person name="Maeda R."/>
            <person name="Honda K."/>
            <person name="Sakurai N."/>
            <person name="Takahashi Y."/>
            <person name="Watada M."/>
            <person name="Katoh T."/>
            <person name="Gotoh A."/>
            <person name="Gotoh Y."/>
            <person name="Taniguchi I."/>
            <person name="Nakamura K."/>
            <person name="Hayashi T."/>
            <person name="Katayama T."/>
            <person name="Uemura T."/>
            <person name="Hattori Y."/>
        </authorList>
    </citation>
    <scope>NUCLEOTIDE SEQUENCE [LARGE SCALE GENOMIC DNA]</scope>
    <source>
        <strain evidence="13 14">SB-73</strain>
    </source>
</reference>
<comment type="caution">
    <text evidence="13">The sequence shown here is derived from an EMBL/GenBank/DDBJ whole genome shotgun (WGS) entry which is preliminary data.</text>
</comment>
<evidence type="ECO:0000256" key="2">
    <source>
        <dbReference type="ARBA" id="ARBA00004123"/>
    </source>
</evidence>
<comment type="subunit">
    <text evidence="12">Component of the cleavage and polyadenylation factor (CPF) complex.</text>
</comment>
<evidence type="ECO:0000256" key="10">
    <source>
        <dbReference type="ARBA" id="ARBA00047761"/>
    </source>
</evidence>
<proteinExistence type="inferred from homology"/>
<sequence length="266" mass="30704">MSQKVEEITPVIKTYAVPYHIRKQLKKQSKQSSGLPFRSLLSQAKRSLITPPQSPQLLDLKNPPKVIRMPDENKQLLRFCTVCASNQNRSMEAHRVLQENGFQVKSFGTGSTVRLPGPSYDKPQVYQFGTPYDEMFKELKQQNQKLYTHNGVLNMLDRNRQIKDHPEQWNKQKDIFDIVITCQERCFDSVCMDLLHRGAKLSRPVHVINVEIEDNHHEAALGAQAILEFANAVISSPDPDSEMVDILSKFQKTHQKYPTMYQLCYF</sequence>
<comment type="function">
    <text evidence="12">Component of the cleavage and polyadenylation factor (CPF) complex, which plays a key role in polyadenylation-dependent pre-mRNA 3'-end formation and cooperates with cleavage factors including the CFIA complex and NAB4/CFIB. SSU72 is required for 3'-end formation of snoRNAs.</text>
</comment>
<dbReference type="Proteomes" id="UP001362899">
    <property type="component" value="Unassembled WGS sequence"/>
</dbReference>
<evidence type="ECO:0000256" key="6">
    <source>
        <dbReference type="ARBA" id="ARBA00022664"/>
    </source>
</evidence>
<comment type="similarity">
    <text evidence="3 12">Belongs to the SSU72 phosphatase family.</text>
</comment>
<evidence type="ECO:0000256" key="3">
    <source>
        <dbReference type="ARBA" id="ARBA00008978"/>
    </source>
</evidence>
<dbReference type="InterPro" id="IPR006811">
    <property type="entry name" value="RNA_pol_II_suA"/>
</dbReference>
<name>A0AAV5RK96_STABA</name>